<name>A0A1X6PF77_PORUM</name>
<dbReference type="EMBL" id="KV918793">
    <property type="protein sequence ID" value="OSX79333.1"/>
    <property type="molecule type" value="Genomic_DNA"/>
</dbReference>
<protein>
    <submittedName>
        <fullName evidence="2">Uncharacterized protein</fullName>
    </submittedName>
</protein>
<feature type="compositionally biased region" description="Basic and acidic residues" evidence="1">
    <location>
        <begin position="284"/>
        <end position="299"/>
    </location>
</feature>
<proteinExistence type="predicted"/>
<evidence type="ECO:0000313" key="2">
    <source>
        <dbReference type="EMBL" id="OSX79333.1"/>
    </source>
</evidence>
<sequence>MMQHSGSPRRSSCDRPTARAGGAASLRPTGELAAAASVVAAGQDMPLAVAVTGDGNAPRGGRHGRAWADVCQAGVGMQGRVGRLRGAEMAGHDWESAWGCRDCRRVGTRCYCLVAPVCCLASLYGVPAAADRKSGQVTTTRCMEKPPHGLVPLRKRQTSAGVATFFYRRGRPLWLPRAGAQNQRRTPRRTDRNTPPATMLSPQLKTRSGHRLLFPPVPMAAAVRPHPGGCTGARQGGRRYCSAGTGRGRARRPCAWRHAGRGNTGGRGRGTRKGHEHCRGRNQRQSDRPRTARHTDARGPESSGGPTHPCTHPPAM</sequence>
<feature type="compositionally biased region" description="Basic residues" evidence="1">
    <location>
        <begin position="248"/>
        <end position="260"/>
    </location>
</feature>
<feature type="region of interest" description="Disordered" evidence="1">
    <location>
        <begin position="178"/>
        <end position="205"/>
    </location>
</feature>
<feature type="region of interest" description="Disordered" evidence="1">
    <location>
        <begin position="1"/>
        <end position="26"/>
    </location>
</feature>
<evidence type="ECO:0000313" key="3">
    <source>
        <dbReference type="Proteomes" id="UP000218209"/>
    </source>
</evidence>
<reference evidence="2 3" key="1">
    <citation type="submission" date="2017-03" db="EMBL/GenBank/DDBJ databases">
        <title>WGS assembly of Porphyra umbilicalis.</title>
        <authorList>
            <person name="Brawley S.H."/>
            <person name="Blouin N.A."/>
            <person name="Ficko-Blean E."/>
            <person name="Wheeler G.L."/>
            <person name="Lohr M."/>
            <person name="Goodson H.V."/>
            <person name="Jenkins J.W."/>
            <person name="Blaby-Haas C.E."/>
            <person name="Helliwell K.E."/>
            <person name="Chan C."/>
            <person name="Marriage T."/>
            <person name="Bhattacharya D."/>
            <person name="Klein A.S."/>
            <person name="Badis Y."/>
            <person name="Brodie J."/>
            <person name="Cao Y."/>
            <person name="Collen J."/>
            <person name="Dittami S.M."/>
            <person name="Gachon C.M."/>
            <person name="Green B.R."/>
            <person name="Karpowicz S."/>
            <person name="Kim J.W."/>
            <person name="Kudahl U."/>
            <person name="Lin S."/>
            <person name="Michel G."/>
            <person name="Mittag M."/>
            <person name="Olson B.J."/>
            <person name="Pangilinan J."/>
            <person name="Peng Y."/>
            <person name="Qiu H."/>
            <person name="Shu S."/>
            <person name="Singer J.T."/>
            <person name="Smith A.G."/>
            <person name="Sprecher B.N."/>
            <person name="Wagner V."/>
            <person name="Wang W."/>
            <person name="Wang Z.-Y."/>
            <person name="Yan J."/>
            <person name="Yarish C."/>
            <person name="Zoeuner-Riek S."/>
            <person name="Zhuang Y."/>
            <person name="Zou Y."/>
            <person name="Lindquist E.A."/>
            <person name="Grimwood J."/>
            <person name="Barry K."/>
            <person name="Rokhsar D.S."/>
            <person name="Schmutz J."/>
            <person name="Stiller J.W."/>
            <person name="Grossman A.R."/>
            <person name="Prochnik S.E."/>
        </authorList>
    </citation>
    <scope>NUCLEOTIDE SEQUENCE [LARGE SCALE GENOMIC DNA]</scope>
    <source>
        <strain evidence="2">4086291</strain>
    </source>
</reference>
<dbReference type="Proteomes" id="UP000218209">
    <property type="component" value="Unassembled WGS sequence"/>
</dbReference>
<accession>A0A1X6PF77</accession>
<keyword evidence="3" id="KW-1185">Reference proteome</keyword>
<evidence type="ECO:0000256" key="1">
    <source>
        <dbReference type="SAM" id="MobiDB-lite"/>
    </source>
</evidence>
<feature type="compositionally biased region" description="Polar residues" evidence="1">
    <location>
        <begin position="1"/>
        <end position="10"/>
    </location>
</feature>
<dbReference type="AlphaFoldDB" id="A0A1X6PF77"/>
<gene>
    <name evidence="2" type="ORF">BU14_0081s0012</name>
</gene>
<organism evidence="2 3">
    <name type="scientific">Porphyra umbilicalis</name>
    <name type="common">Purple laver</name>
    <name type="synonym">Red alga</name>
    <dbReference type="NCBI Taxonomy" id="2786"/>
    <lineage>
        <taxon>Eukaryota</taxon>
        <taxon>Rhodophyta</taxon>
        <taxon>Bangiophyceae</taxon>
        <taxon>Bangiales</taxon>
        <taxon>Bangiaceae</taxon>
        <taxon>Porphyra</taxon>
    </lineage>
</organism>
<feature type="region of interest" description="Disordered" evidence="1">
    <location>
        <begin position="228"/>
        <end position="316"/>
    </location>
</feature>
<feature type="compositionally biased region" description="Basic residues" evidence="1">
    <location>
        <begin position="269"/>
        <end position="282"/>
    </location>
</feature>